<evidence type="ECO:0000313" key="3">
    <source>
        <dbReference type="EMBL" id="GAT08184.1"/>
    </source>
</evidence>
<dbReference type="Pfam" id="PF05305">
    <property type="entry name" value="DUF732"/>
    <property type="match status" value="1"/>
</dbReference>
<gene>
    <name evidence="3" type="ORF">RMCN_1317</name>
</gene>
<accession>A0ABQ0KG07</accession>
<dbReference type="RefSeq" id="WP_064411994.1">
    <property type="nucleotide sequence ID" value="NZ_BCTA01000021.1"/>
</dbReference>
<proteinExistence type="predicted"/>
<dbReference type="EMBL" id="BCTA01000021">
    <property type="protein sequence ID" value="GAT08184.1"/>
    <property type="molecule type" value="Genomic_DNA"/>
</dbReference>
<dbReference type="Proteomes" id="UP000069773">
    <property type="component" value="Unassembled WGS sequence"/>
</dbReference>
<feature type="domain" description="DUF732" evidence="2">
    <location>
        <begin position="25"/>
        <end position="91"/>
    </location>
</feature>
<dbReference type="InterPro" id="IPR007969">
    <property type="entry name" value="DUF732"/>
</dbReference>
<keyword evidence="4" id="KW-1185">Reference proteome</keyword>
<reference evidence="3 4" key="1">
    <citation type="journal article" date="2016" name="Genome Announc.">
        <title>Draft Genome Sequences of Five Rapidly Growing Mycobacterium Species, M. thermoresistibile, M. fortuitum subsp. acetamidolyticum, M. canariasense, M. brisbanense, and M. novocastrense.</title>
        <authorList>
            <person name="Katahira K."/>
            <person name="Ogura Y."/>
            <person name="Gotoh Y."/>
            <person name="Hayashi T."/>
        </authorList>
    </citation>
    <scope>NUCLEOTIDE SEQUENCE [LARGE SCALE GENOMIC DNA]</scope>
    <source>
        <strain evidence="3 4">JCM18114</strain>
    </source>
</reference>
<feature type="signal peptide" evidence="1">
    <location>
        <begin position="1"/>
        <end position="19"/>
    </location>
</feature>
<evidence type="ECO:0000259" key="2">
    <source>
        <dbReference type="Pfam" id="PF05305"/>
    </source>
</evidence>
<name>A0ABQ0KG07_MYCNV</name>
<keyword evidence="1" id="KW-0732">Signal</keyword>
<evidence type="ECO:0000313" key="4">
    <source>
        <dbReference type="Proteomes" id="UP000069773"/>
    </source>
</evidence>
<evidence type="ECO:0000256" key="1">
    <source>
        <dbReference type="SAM" id="SignalP"/>
    </source>
</evidence>
<organism evidence="3 4">
    <name type="scientific">Mycolicibacterium novocastrense</name>
    <name type="common">Mycobacterium novocastrense</name>
    <dbReference type="NCBI Taxonomy" id="59813"/>
    <lineage>
        <taxon>Bacteria</taxon>
        <taxon>Bacillati</taxon>
        <taxon>Actinomycetota</taxon>
        <taxon>Actinomycetes</taxon>
        <taxon>Mycobacteriales</taxon>
        <taxon>Mycobacteriaceae</taxon>
        <taxon>Mycolicibacterium</taxon>
    </lineage>
</organism>
<protein>
    <recommendedName>
        <fullName evidence="2">DUF732 domain-containing protein</fullName>
    </recommendedName>
</protein>
<sequence length="93" mass="9665">MRRIIGLLIGTTATAVAFAAPAAADQAEFVRKLQQQYVFLSADQLIATGNKVCANAARGVPAADSMLMVREELGVSIQAAVDIVSLSVSELGC</sequence>
<feature type="chain" id="PRO_5046417795" description="DUF732 domain-containing protein" evidence="1">
    <location>
        <begin position="20"/>
        <end position="93"/>
    </location>
</feature>
<comment type="caution">
    <text evidence="3">The sequence shown here is derived from an EMBL/GenBank/DDBJ whole genome shotgun (WGS) entry which is preliminary data.</text>
</comment>